<comment type="pathway">
    <text evidence="8">Carbohydrate biosynthesis.</text>
</comment>
<keyword evidence="3 9" id="KW-0963">Cytoplasm</keyword>
<dbReference type="Gene3D" id="3.40.190.80">
    <property type="match status" value="1"/>
</dbReference>
<dbReference type="Pfam" id="PF18913">
    <property type="entry name" value="FBPase_C"/>
    <property type="match status" value="1"/>
</dbReference>
<name>A0A377J8C9_9HELI</name>
<feature type="binding site" evidence="9">
    <location>
        <position position="106"/>
    </location>
    <ligand>
        <name>Mg(2+)</name>
        <dbReference type="ChEBI" id="CHEBI:18420"/>
        <label>2</label>
    </ligand>
</feature>
<dbReference type="GO" id="GO:0006000">
    <property type="term" value="P:fructose metabolic process"/>
    <property type="evidence" value="ECO:0007669"/>
    <property type="project" value="TreeGrafter"/>
</dbReference>
<feature type="binding site" evidence="9">
    <location>
        <position position="109"/>
    </location>
    <ligand>
        <name>Mg(2+)</name>
        <dbReference type="ChEBI" id="CHEBI:18420"/>
        <label>2</label>
    </ligand>
</feature>
<dbReference type="GO" id="GO:0005986">
    <property type="term" value="P:sucrose biosynthetic process"/>
    <property type="evidence" value="ECO:0007669"/>
    <property type="project" value="TreeGrafter"/>
</dbReference>
<dbReference type="GO" id="GO:0042132">
    <property type="term" value="F:fructose 1,6-bisphosphate 1-phosphatase activity"/>
    <property type="evidence" value="ECO:0007669"/>
    <property type="project" value="UniProtKB-UniRule"/>
</dbReference>
<evidence type="ECO:0000259" key="11">
    <source>
        <dbReference type="Pfam" id="PF18913"/>
    </source>
</evidence>
<dbReference type="GO" id="GO:0006002">
    <property type="term" value="P:fructose 6-phosphate metabolic process"/>
    <property type="evidence" value="ECO:0007669"/>
    <property type="project" value="TreeGrafter"/>
</dbReference>
<feature type="binding site" evidence="9">
    <location>
        <position position="108"/>
    </location>
    <ligand>
        <name>Mg(2+)</name>
        <dbReference type="ChEBI" id="CHEBI:18420"/>
        <label>1</label>
    </ligand>
</feature>
<dbReference type="EC" id="3.1.3.11" evidence="9"/>
<evidence type="ECO:0000256" key="6">
    <source>
        <dbReference type="ARBA" id="ARBA00022842"/>
    </source>
</evidence>
<comment type="subcellular location">
    <subcellularLocation>
        <location evidence="9">Cytoplasm</location>
    </subcellularLocation>
</comment>
<dbReference type="Pfam" id="PF00316">
    <property type="entry name" value="FBPase"/>
    <property type="match status" value="1"/>
</dbReference>
<dbReference type="OrthoDB" id="9806756at2"/>
<organism evidence="12 13">
    <name type="scientific">Helicobacter canis</name>
    <dbReference type="NCBI Taxonomy" id="29419"/>
    <lineage>
        <taxon>Bacteria</taxon>
        <taxon>Pseudomonadati</taxon>
        <taxon>Campylobacterota</taxon>
        <taxon>Epsilonproteobacteria</taxon>
        <taxon>Campylobacterales</taxon>
        <taxon>Helicobacteraceae</taxon>
        <taxon>Helicobacter</taxon>
    </lineage>
</organism>
<feature type="domain" description="Fructose-1-6-bisphosphatase class I N-terminal" evidence="10">
    <location>
        <begin position="28"/>
        <end position="162"/>
    </location>
</feature>
<feature type="binding site" evidence="9">
    <location>
        <position position="106"/>
    </location>
    <ligand>
        <name>Mg(2+)</name>
        <dbReference type="ChEBI" id="CHEBI:18420"/>
        <label>1</label>
    </ligand>
</feature>
<gene>
    <name evidence="9 12" type="primary">fbp</name>
    <name evidence="12" type="ORF">NCTC12410_01892</name>
</gene>
<dbReference type="RefSeq" id="WP_115012219.1">
    <property type="nucleotide sequence ID" value="NZ_UGHV01000001.1"/>
</dbReference>
<dbReference type="InterPro" id="IPR028343">
    <property type="entry name" value="FBPtase"/>
</dbReference>
<dbReference type="GO" id="GO:0000287">
    <property type="term" value="F:magnesium ion binding"/>
    <property type="evidence" value="ECO:0007669"/>
    <property type="project" value="UniProtKB-UniRule"/>
</dbReference>
<evidence type="ECO:0000313" key="13">
    <source>
        <dbReference type="Proteomes" id="UP000254841"/>
    </source>
</evidence>
<dbReference type="AlphaFoldDB" id="A0A377J8C9"/>
<dbReference type="HAMAP" id="MF_01855">
    <property type="entry name" value="FBPase_class1"/>
    <property type="match status" value="1"/>
</dbReference>
<dbReference type="InterPro" id="IPR000146">
    <property type="entry name" value="FBPase_class-1"/>
</dbReference>
<evidence type="ECO:0000256" key="2">
    <source>
        <dbReference type="ARBA" id="ARBA00010941"/>
    </source>
</evidence>
<evidence type="ECO:0000256" key="8">
    <source>
        <dbReference type="ARBA" id="ARBA00024331"/>
    </source>
</evidence>
<comment type="catalytic activity">
    <reaction evidence="1 9">
        <text>beta-D-fructose 1,6-bisphosphate + H2O = beta-D-fructose 6-phosphate + phosphate</text>
        <dbReference type="Rhea" id="RHEA:11064"/>
        <dbReference type="ChEBI" id="CHEBI:15377"/>
        <dbReference type="ChEBI" id="CHEBI:32966"/>
        <dbReference type="ChEBI" id="CHEBI:43474"/>
        <dbReference type="ChEBI" id="CHEBI:57634"/>
        <dbReference type="EC" id="3.1.3.11"/>
    </reaction>
</comment>
<protein>
    <recommendedName>
        <fullName evidence="9">Fructose-1,6-bisphosphatase class 1</fullName>
        <shortName evidence="9">FBPase class 1</shortName>
        <ecNumber evidence="9">3.1.3.11</ecNumber>
    </recommendedName>
    <alternativeName>
        <fullName evidence="9">D-fructose-1,6-bisphosphate 1-phosphohydrolase class 1</fullName>
    </alternativeName>
</protein>
<evidence type="ECO:0000259" key="10">
    <source>
        <dbReference type="Pfam" id="PF00316"/>
    </source>
</evidence>
<evidence type="ECO:0000256" key="4">
    <source>
        <dbReference type="ARBA" id="ARBA00022723"/>
    </source>
</evidence>
<comment type="cofactor">
    <cofactor evidence="9">
        <name>Mg(2+)</name>
        <dbReference type="ChEBI" id="CHEBI:18420"/>
    </cofactor>
    <text evidence="9">Binds 2 magnesium ions per subunit.</text>
</comment>
<keyword evidence="4 9" id="KW-0479">Metal-binding</keyword>
<comment type="similarity">
    <text evidence="2 9">Belongs to the FBPase class 1 family.</text>
</comment>
<dbReference type="PIRSF" id="PIRSF500210">
    <property type="entry name" value="FBPtase"/>
    <property type="match status" value="1"/>
</dbReference>
<dbReference type="GO" id="GO:0030388">
    <property type="term" value="P:fructose 1,6-bisphosphate metabolic process"/>
    <property type="evidence" value="ECO:0007669"/>
    <property type="project" value="TreeGrafter"/>
</dbReference>
<dbReference type="EMBL" id="UGHV01000001">
    <property type="protein sequence ID" value="STO98043.1"/>
    <property type="molecule type" value="Genomic_DNA"/>
</dbReference>
<dbReference type="NCBIfam" id="NF006784">
    <property type="entry name" value="PRK09293.2-5"/>
    <property type="match status" value="1"/>
</dbReference>
<evidence type="ECO:0000256" key="7">
    <source>
        <dbReference type="ARBA" id="ARBA00023277"/>
    </source>
</evidence>
<dbReference type="Proteomes" id="UP000254841">
    <property type="component" value="Unassembled WGS sequence"/>
</dbReference>
<dbReference type="GO" id="GO:0005829">
    <property type="term" value="C:cytosol"/>
    <property type="evidence" value="ECO:0007669"/>
    <property type="project" value="TreeGrafter"/>
</dbReference>
<feature type="binding site" evidence="9">
    <location>
        <begin position="109"/>
        <end position="112"/>
    </location>
    <ligand>
        <name>substrate</name>
    </ligand>
</feature>
<feature type="binding site" evidence="9">
    <location>
        <position position="68"/>
    </location>
    <ligand>
        <name>Mg(2+)</name>
        <dbReference type="ChEBI" id="CHEBI:18420"/>
        <label>1</label>
    </ligand>
</feature>
<dbReference type="PANTHER" id="PTHR11556">
    <property type="entry name" value="FRUCTOSE-1,6-BISPHOSPHATASE-RELATED"/>
    <property type="match status" value="1"/>
</dbReference>
<evidence type="ECO:0000256" key="9">
    <source>
        <dbReference type="HAMAP-Rule" id="MF_01855"/>
    </source>
</evidence>
<feature type="domain" description="Fructose-1-6-bisphosphatase class 1 C-terminal" evidence="11">
    <location>
        <begin position="177"/>
        <end position="299"/>
    </location>
</feature>
<dbReference type="Gene3D" id="3.30.540.10">
    <property type="entry name" value="Fructose-1,6-Bisphosphatase, subunit A, domain 1"/>
    <property type="match status" value="1"/>
</dbReference>
<dbReference type="PANTHER" id="PTHR11556:SF35">
    <property type="entry name" value="SEDOHEPTULOSE-1,7-BISPHOSPHATASE, CHLOROPLASTIC"/>
    <property type="match status" value="1"/>
</dbReference>
<comment type="subunit">
    <text evidence="9">Homotetramer.</text>
</comment>
<proteinExistence type="inferred from homology"/>
<dbReference type="PRINTS" id="PR01958">
    <property type="entry name" value="S17BPHPHTASE"/>
</dbReference>
<reference evidence="12 13" key="1">
    <citation type="submission" date="2018-06" db="EMBL/GenBank/DDBJ databases">
        <authorList>
            <consortium name="Pathogen Informatics"/>
            <person name="Doyle S."/>
        </authorList>
    </citation>
    <scope>NUCLEOTIDE SEQUENCE [LARGE SCALE GENOMIC DNA]</scope>
    <source>
        <strain evidence="12 13">NCTC12410</strain>
    </source>
</reference>
<dbReference type="SUPFAM" id="SSF56655">
    <property type="entry name" value="Carbohydrate phosphatase"/>
    <property type="match status" value="1"/>
</dbReference>
<accession>A0A377J8C9</accession>
<sequence length="304" mass="33058">MDSRILEIFSCIKQCAITLQELLQCDDSGYLASTNASGDTQLAVDVRADRILEDALLKLACVGGVCSEEKSSALYKQKVDSSLVESTFLQLDSSQSLESSLLIAYDPLDGSSLFDSNLSVGSIFGIYDGVFSASALVAAAYIVYGPRLEVVLACEGVEHCVYSGGQWRSKGALQLESKGKLNAPGGTQKHWSKEHKELVESLFAKGYRLRYSGGMVPDLHQILCKKGGLFSYPATSDAPNGKLRKLFEVFPFAFIYERAGGEAINGRERLLSLSCDGLHDSTPCFLGSTEEIAQVRAIYMNKER</sequence>
<evidence type="ECO:0000256" key="3">
    <source>
        <dbReference type="ARBA" id="ARBA00022490"/>
    </source>
</evidence>
<keyword evidence="5 9" id="KW-0378">Hydrolase</keyword>
<evidence type="ECO:0000256" key="5">
    <source>
        <dbReference type="ARBA" id="ARBA00022801"/>
    </source>
</evidence>
<dbReference type="InterPro" id="IPR044015">
    <property type="entry name" value="FBPase_C_dom"/>
</dbReference>
<dbReference type="PIRSF" id="PIRSF000904">
    <property type="entry name" value="FBPtase_SBPase"/>
    <property type="match status" value="1"/>
</dbReference>
<comment type="caution">
    <text evidence="9">Lacks conserved residue(s) required for the propagation of feature annotation.</text>
</comment>
<keyword evidence="7 9" id="KW-0119">Carbohydrate metabolism</keyword>
<evidence type="ECO:0000313" key="12">
    <source>
        <dbReference type="EMBL" id="STO98043.1"/>
    </source>
</evidence>
<feature type="binding site" evidence="9">
    <location>
        <position position="211"/>
    </location>
    <ligand>
        <name>substrate</name>
    </ligand>
</feature>
<feature type="binding site" evidence="9">
    <location>
        <position position="248"/>
    </location>
    <ligand>
        <name>Mg(2+)</name>
        <dbReference type="ChEBI" id="CHEBI:18420"/>
        <label>2</label>
    </ligand>
</feature>
<dbReference type="InterPro" id="IPR033391">
    <property type="entry name" value="FBPase_N"/>
</dbReference>
<evidence type="ECO:0000256" key="1">
    <source>
        <dbReference type="ARBA" id="ARBA00001273"/>
    </source>
</evidence>
<dbReference type="GO" id="GO:0006094">
    <property type="term" value="P:gluconeogenesis"/>
    <property type="evidence" value="ECO:0007669"/>
    <property type="project" value="UniProtKB-UniRule"/>
</dbReference>
<dbReference type="InterPro" id="IPR023079">
    <property type="entry name" value="SBPase"/>
</dbReference>
<keyword evidence="6 9" id="KW-0460">Magnesium</keyword>
<feature type="binding site" evidence="9">
    <location>
        <position position="242"/>
    </location>
    <ligand>
        <name>substrate</name>
    </ligand>
</feature>